<feature type="region of interest" description="Disordered" evidence="1">
    <location>
        <begin position="49"/>
        <end position="82"/>
    </location>
</feature>
<keyword evidence="3" id="KW-1185">Reference proteome</keyword>
<comment type="caution">
    <text evidence="2">The sequence shown here is derived from an EMBL/GenBank/DDBJ whole genome shotgun (WGS) entry which is preliminary data.</text>
</comment>
<evidence type="ECO:0000256" key="1">
    <source>
        <dbReference type="SAM" id="MobiDB-lite"/>
    </source>
</evidence>
<evidence type="ECO:0000313" key="2">
    <source>
        <dbReference type="EMBL" id="KAL3122060.1"/>
    </source>
</evidence>
<accession>A0ABD2M3F1</accession>
<dbReference type="Proteomes" id="UP001620626">
    <property type="component" value="Unassembled WGS sequence"/>
</dbReference>
<protein>
    <submittedName>
        <fullName evidence="2">Uncharacterized protein</fullName>
    </submittedName>
</protein>
<gene>
    <name evidence="2" type="ORF">niasHT_009353</name>
</gene>
<dbReference type="AlphaFoldDB" id="A0ABD2M3F1"/>
<feature type="region of interest" description="Disordered" evidence="1">
    <location>
        <begin position="103"/>
        <end position="136"/>
    </location>
</feature>
<evidence type="ECO:0000313" key="3">
    <source>
        <dbReference type="Proteomes" id="UP001620626"/>
    </source>
</evidence>
<proteinExistence type="predicted"/>
<sequence>MCPNLGPPRKCCRVRLLLHGRHALVVWTAGERRSGAPLQLHFNCGNRRSARATRIGPKSVGGESGGSKHGNGQSGRCPKRQVPLAPWTAFRVPGCATPPDVPFSNPMEVHAQGTEPDNLVDPMDAAGEKTFGMRRD</sequence>
<feature type="compositionally biased region" description="Gly residues" evidence="1">
    <location>
        <begin position="62"/>
        <end position="73"/>
    </location>
</feature>
<name>A0ABD2M3F1_9BILA</name>
<dbReference type="EMBL" id="JBICBT010000159">
    <property type="protein sequence ID" value="KAL3122060.1"/>
    <property type="molecule type" value="Genomic_DNA"/>
</dbReference>
<reference evidence="2 3" key="1">
    <citation type="submission" date="2024-10" db="EMBL/GenBank/DDBJ databases">
        <authorList>
            <person name="Kim D."/>
        </authorList>
    </citation>
    <scope>NUCLEOTIDE SEQUENCE [LARGE SCALE GENOMIC DNA]</scope>
    <source>
        <strain evidence="2">BH-2024</strain>
    </source>
</reference>
<organism evidence="2 3">
    <name type="scientific">Heterodera trifolii</name>
    <dbReference type="NCBI Taxonomy" id="157864"/>
    <lineage>
        <taxon>Eukaryota</taxon>
        <taxon>Metazoa</taxon>
        <taxon>Ecdysozoa</taxon>
        <taxon>Nematoda</taxon>
        <taxon>Chromadorea</taxon>
        <taxon>Rhabditida</taxon>
        <taxon>Tylenchina</taxon>
        <taxon>Tylenchomorpha</taxon>
        <taxon>Tylenchoidea</taxon>
        <taxon>Heteroderidae</taxon>
        <taxon>Heteroderinae</taxon>
        <taxon>Heterodera</taxon>
    </lineage>
</organism>